<protein>
    <submittedName>
        <fullName evidence="2">Uncharacterized protein</fullName>
    </submittedName>
</protein>
<dbReference type="OrthoDB" id="179504at2"/>
<dbReference type="EMBL" id="CP000478">
    <property type="protein sequence ID" value="ABK16702.1"/>
    <property type="molecule type" value="Genomic_DNA"/>
</dbReference>
<dbReference type="Proteomes" id="UP000001784">
    <property type="component" value="Chromosome"/>
</dbReference>
<gene>
    <name evidence="2" type="ordered locus">Sfum_1008</name>
</gene>
<reference evidence="2 3" key="1">
    <citation type="submission" date="2006-10" db="EMBL/GenBank/DDBJ databases">
        <title>Complete sequence of Syntrophobacter fumaroxidans MPOB.</title>
        <authorList>
            <consortium name="US DOE Joint Genome Institute"/>
            <person name="Copeland A."/>
            <person name="Lucas S."/>
            <person name="Lapidus A."/>
            <person name="Barry K."/>
            <person name="Detter J.C."/>
            <person name="Glavina del Rio T."/>
            <person name="Hammon N."/>
            <person name="Israni S."/>
            <person name="Pitluck S."/>
            <person name="Goltsman E.G."/>
            <person name="Martinez M."/>
            <person name="Schmutz J."/>
            <person name="Larimer F."/>
            <person name="Land M."/>
            <person name="Hauser L."/>
            <person name="Kyrpides N."/>
            <person name="Kim E."/>
            <person name="Boone D.R."/>
            <person name="Brockman F."/>
            <person name="Culley D."/>
            <person name="Ferry J."/>
            <person name="Gunsalus R."/>
            <person name="McInerney M.J."/>
            <person name="Morrison M."/>
            <person name="Plugge C."/>
            <person name="Rohlin L."/>
            <person name="Scholten J."/>
            <person name="Sieber J."/>
            <person name="Stams A.J.M."/>
            <person name="Worm P."/>
            <person name="Henstra A.M."/>
            <person name="Richardson P."/>
        </authorList>
    </citation>
    <scope>NUCLEOTIDE SEQUENCE [LARGE SCALE GENOMIC DNA]</scope>
    <source>
        <strain evidence="3">DSM 10017 / MPOB</strain>
    </source>
</reference>
<evidence type="ECO:0000313" key="2">
    <source>
        <dbReference type="EMBL" id="ABK16702.1"/>
    </source>
</evidence>
<keyword evidence="1" id="KW-0732">Signal</keyword>
<sequence precursor="true">MKHPNRTCAARAAWMPLALAVFLMTFPPGADAAPATRYEHPANRVVTDVLPPEMIQGPHFRVENKVVSYGYMNRFTVTSDFGVFEAQGNTALRKLLKEIQAIARLREIRRGDVYADAVKKAGKAPLEFGQNLITDPVDTITGVPRGVHRLIDNVRLNRSTPRGAHDDPRMEQVLSVSAHKREYAAALGVDVYSSNAVLQKELNSVGWAGALGSLTVSAAMAPFGGPAVLALQSSRLAQQMNDLLKTETPARLRQINAEKLRAMGVPADLAESFLSHPAFTPRHNTIIVTSLWALGNAQGRDNFLHLALSADDEESANFYQNMAEIMRGYHEKTSPIRQITVSSVLVLARAANGSVLVPFPLDHGVWTERAADVADSFMRGREHQSKGSKPRVELWVTGTLSPLFREQMARRGVKVNENVYRQVELMD</sequence>
<keyword evidence="3" id="KW-1185">Reference proteome</keyword>
<feature type="signal peptide" evidence="1">
    <location>
        <begin position="1"/>
        <end position="32"/>
    </location>
</feature>
<name>A0LH00_SYNFM</name>
<dbReference type="KEGG" id="sfu:Sfum_1008"/>
<dbReference type="InParanoid" id="A0LH00"/>
<evidence type="ECO:0000313" key="3">
    <source>
        <dbReference type="Proteomes" id="UP000001784"/>
    </source>
</evidence>
<dbReference type="AlphaFoldDB" id="A0LH00"/>
<organism evidence="2 3">
    <name type="scientific">Syntrophobacter fumaroxidans (strain DSM 10017 / MPOB)</name>
    <dbReference type="NCBI Taxonomy" id="335543"/>
    <lineage>
        <taxon>Bacteria</taxon>
        <taxon>Pseudomonadati</taxon>
        <taxon>Thermodesulfobacteriota</taxon>
        <taxon>Syntrophobacteria</taxon>
        <taxon>Syntrophobacterales</taxon>
        <taxon>Syntrophobacteraceae</taxon>
        <taxon>Syntrophobacter</taxon>
    </lineage>
</organism>
<feature type="chain" id="PRO_5002627218" evidence="1">
    <location>
        <begin position="33"/>
        <end position="427"/>
    </location>
</feature>
<evidence type="ECO:0000256" key="1">
    <source>
        <dbReference type="SAM" id="SignalP"/>
    </source>
</evidence>
<dbReference type="HOGENOM" id="CLU_054177_0_0_7"/>
<proteinExistence type="predicted"/>
<dbReference type="eggNOG" id="ENOG503004T">
    <property type="taxonomic scope" value="Bacteria"/>
</dbReference>
<accession>A0LH00</accession>
<dbReference type="RefSeq" id="WP_011697873.1">
    <property type="nucleotide sequence ID" value="NC_008554.1"/>
</dbReference>